<dbReference type="InterPro" id="IPR000182">
    <property type="entry name" value="GNAT_dom"/>
</dbReference>
<dbReference type="InterPro" id="IPR050832">
    <property type="entry name" value="Bact_Acetyltransf"/>
</dbReference>
<organism evidence="4 5">
    <name type="scientific">Tritonibacter scottomollicae</name>
    <name type="common">Epibacterium scottomollicae</name>
    <dbReference type="NCBI Taxonomy" id="483013"/>
    <lineage>
        <taxon>Bacteria</taxon>
        <taxon>Pseudomonadati</taxon>
        <taxon>Pseudomonadota</taxon>
        <taxon>Alphaproteobacteria</taxon>
        <taxon>Rhodobacterales</taxon>
        <taxon>Paracoccaceae</taxon>
        <taxon>Tritonibacter</taxon>
    </lineage>
</organism>
<reference evidence="4 5" key="1">
    <citation type="submission" date="2018-03" db="EMBL/GenBank/DDBJ databases">
        <title>Genomic Encyclopedia of Archaeal and Bacterial Type Strains, Phase II (KMG-II): from individual species to whole genera.</title>
        <authorList>
            <person name="Goeker M."/>
        </authorList>
    </citation>
    <scope>NUCLEOTIDE SEQUENCE [LARGE SCALE GENOMIC DNA]</scope>
    <source>
        <strain evidence="4 5">DSM 25328</strain>
    </source>
</reference>
<dbReference type="CDD" id="cd04301">
    <property type="entry name" value="NAT_SF"/>
    <property type="match status" value="1"/>
</dbReference>
<dbReference type="InterPro" id="IPR016181">
    <property type="entry name" value="Acyl_CoA_acyltransferase"/>
</dbReference>
<feature type="domain" description="N-acetyltransferase" evidence="3">
    <location>
        <begin position="4"/>
        <end position="145"/>
    </location>
</feature>
<evidence type="ECO:0000259" key="3">
    <source>
        <dbReference type="PROSITE" id="PS51186"/>
    </source>
</evidence>
<protein>
    <submittedName>
        <fullName evidence="4">Putative N-acetyltransferase YhbS</fullName>
    </submittedName>
</protein>
<keyword evidence="1 4" id="KW-0808">Transferase</keyword>
<dbReference type="RefSeq" id="WP_243394989.1">
    <property type="nucleotide sequence ID" value="NZ_PVUF01000006.1"/>
</dbReference>
<dbReference type="AlphaFoldDB" id="A0A2T1AG33"/>
<evidence type="ECO:0000256" key="1">
    <source>
        <dbReference type="ARBA" id="ARBA00022679"/>
    </source>
</evidence>
<dbReference type="SUPFAM" id="SSF55729">
    <property type="entry name" value="Acyl-CoA N-acyltransferases (Nat)"/>
    <property type="match status" value="1"/>
</dbReference>
<evidence type="ECO:0000313" key="4">
    <source>
        <dbReference type="EMBL" id="PRZ47540.1"/>
    </source>
</evidence>
<gene>
    <name evidence="4" type="ORF">CLV89_10672</name>
</gene>
<dbReference type="PANTHER" id="PTHR43877">
    <property type="entry name" value="AMINOALKYLPHOSPHONATE N-ACETYLTRANSFERASE-RELATED-RELATED"/>
    <property type="match status" value="1"/>
</dbReference>
<comment type="caution">
    <text evidence="4">The sequence shown here is derived from an EMBL/GenBank/DDBJ whole genome shotgun (WGS) entry which is preliminary data.</text>
</comment>
<evidence type="ECO:0000313" key="5">
    <source>
        <dbReference type="Proteomes" id="UP000237718"/>
    </source>
</evidence>
<dbReference type="PROSITE" id="PS51186">
    <property type="entry name" value="GNAT"/>
    <property type="match status" value="1"/>
</dbReference>
<dbReference type="GO" id="GO:0016747">
    <property type="term" value="F:acyltransferase activity, transferring groups other than amino-acyl groups"/>
    <property type="evidence" value="ECO:0007669"/>
    <property type="project" value="InterPro"/>
</dbReference>
<sequence length="145" mass="16606">MHDISISSATNDDASSLAAIRVVAMRPSLEAVGRFDPDRARKRFLETYDPRDTQIVRDGEDLVGFYVVRIRPDHLYLDHVYIHPTHQGRGLGRNIVWSVQDQAREMALPLRLLALRGSPANDFYLSCGFVLEKSDDLDNYYTWQP</sequence>
<dbReference type="EMBL" id="PVUF01000006">
    <property type="protein sequence ID" value="PRZ47540.1"/>
    <property type="molecule type" value="Genomic_DNA"/>
</dbReference>
<proteinExistence type="predicted"/>
<name>A0A2T1AG33_TRISK</name>
<dbReference type="Proteomes" id="UP000237718">
    <property type="component" value="Unassembled WGS sequence"/>
</dbReference>
<dbReference type="Pfam" id="PF00583">
    <property type="entry name" value="Acetyltransf_1"/>
    <property type="match status" value="1"/>
</dbReference>
<dbReference type="Gene3D" id="3.40.630.30">
    <property type="match status" value="1"/>
</dbReference>
<accession>A0A2T1AG33</accession>
<keyword evidence="2" id="KW-0012">Acyltransferase</keyword>
<evidence type="ECO:0000256" key="2">
    <source>
        <dbReference type="ARBA" id="ARBA00023315"/>
    </source>
</evidence>